<feature type="compositionally biased region" description="Basic and acidic residues" evidence="1">
    <location>
        <begin position="141"/>
        <end position="154"/>
    </location>
</feature>
<reference evidence="2" key="1">
    <citation type="journal article" date="2015" name="Nature">
        <title>Complex archaea that bridge the gap between prokaryotes and eukaryotes.</title>
        <authorList>
            <person name="Spang A."/>
            <person name="Saw J.H."/>
            <person name="Jorgensen S.L."/>
            <person name="Zaremba-Niedzwiedzka K."/>
            <person name="Martijn J."/>
            <person name="Lind A.E."/>
            <person name="van Eijk R."/>
            <person name="Schleper C."/>
            <person name="Guy L."/>
            <person name="Ettema T.J."/>
        </authorList>
    </citation>
    <scope>NUCLEOTIDE SEQUENCE</scope>
</reference>
<organism evidence="2">
    <name type="scientific">marine sediment metagenome</name>
    <dbReference type="NCBI Taxonomy" id="412755"/>
    <lineage>
        <taxon>unclassified sequences</taxon>
        <taxon>metagenomes</taxon>
        <taxon>ecological metagenomes</taxon>
    </lineage>
</organism>
<name>A0A0F9GC14_9ZZZZ</name>
<protein>
    <submittedName>
        <fullName evidence="2">Uncharacterized protein</fullName>
    </submittedName>
</protein>
<feature type="region of interest" description="Disordered" evidence="1">
    <location>
        <begin position="126"/>
        <end position="161"/>
    </location>
</feature>
<proteinExistence type="predicted"/>
<accession>A0A0F9GC14</accession>
<evidence type="ECO:0000256" key="1">
    <source>
        <dbReference type="SAM" id="MobiDB-lite"/>
    </source>
</evidence>
<dbReference type="EMBL" id="LAZR01026995">
    <property type="protein sequence ID" value="KKL67075.1"/>
    <property type="molecule type" value="Genomic_DNA"/>
</dbReference>
<feature type="non-terminal residue" evidence="2">
    <location>
        <position position="1"/>
    </location>
</feature>
<gene>
    <name evidence="2" type="ORF">LCGC14_2138640</name>
</gene>
<sequence>YKEVKRFSDRLGKLRDYLKSKEPTEPKPDKEDLAERAKATGYLRLSAKRYLAKRPTWVIREIRASQIEVKDSLPTFTAEGKNLSSHPSLLPEKMELSARPDEAALKAFLAKSTGGIEKKVGGLLRGILGGGKDGDEPPAPEGDKPKEGEKKKGLLDGLLGK</sequence>
<evidence type="ECO:0000313" key="2">
    <source>
        <dbReference type="EMBL" id="KKL67075.1"/>
    </source>
</evidence>
<comment type="caution">
    <text evidence="2">The sequence shown here is derived from an EMBL/GenBank/DDBJ whole genome shotgun (WGS) entry which is preliminary data.</text>
</comment>
<dbReference type="AlphaFoldDB" id="A0A0F9GC14"/>